<feature type="domain" description="Protein kinase" evidence="1">
    <location>
        <begin position="1"/>
        <end position="259"/>
    </location>
</feature>
<proteinExistence type="predicted"/>
<dbReference type="GO" id="GO:0005524">
    <property type="term" value="F:ATP binding"/>
    <property type="evidence" value="ECO:0007669"/>
    <property type="project" value="InterPro"/>
</dbReference>
<reference evidence="2" key="1">
    <citation type="submission" date="2021-01" db="EMBL/GenBank/DDBJ databases">
        <authorList>
            <person name="Corre E."/>
            <person name="Pelletier E."/>
            <person name="Niang G."/>
            <person name="Scheremetjew M."/>
            <person name="Finn R."/>
            <person name="Kale V."/>
            <person name="Holt S."/>
            <person name="Cochrane G."/>
            <person name="Meng A."/>
            <person name="Brown T."/>
            <person name="Cohen L."/>
        </authorList>
    </citation>
    <scope>NUCLEOTIDE SEQUENCE</scope>
    <source>
        <strain evidence="2">CCMP3328</strain>
    </source>
</reference>
<dbReference type="Gene3D" id="1.10.510.10">
    <property type="entry name" value="Transferase(Phosphotransferase) domain 1"/>
    <property type="match status" value="1"/>
</dbReference>
<protein>
    <recommendedName>
        <fullName evidence="1">Protein kinase domain-containing protein</fullName>
    </recommendedName>
</protein>
<accession>A0A7R9WVM7</accession>
<evidence type="ECO:0000313" key="2">
    <source>
        <dbReference type="EMBL" id="CAD8335293.1"/>
    </source>
</evidence>
<dbReference type="AlphaFoldDB" id="A0A7R9WVM7"/>
<sequence>MDAQTQSMNMVQLDSTFVEEVLTFTVNENPDHLSGRPSQYCMSLERPTLTLDGVVSGMMTNSAYQQDQSLRNKYSAKVAAVLRLIAKSLRHLHSNGVVHGDLCAEKCGKFDDGWKLMGRLEVQQVGSTFVHMGGTAIPPEAIGEVDSGVVVDTDSIPVAITQQNEVSPSIDVWGFGKLAYEVFVGKNLVDFDDIRNPSNDVVGLLELMEWNEDNLRMVFEDLLDVGIPESGADLIASCLLPAASSRPGSMDEVLDNPFWKDIRKYRQSSRQRSRRSYAATSEVGEI</sequence>
<dbReference type="InterPro" id="IPR011009">
    <property type="entry name" value="Kinase-like_dom_sf"/>
</dbReference>
<evidence type="ECO:0000259" key="1">
    <source>
        <dbReference type="PROSITE" id="PS50011"/>
    </source>
</evidence>
<dbReference type="PROSITE" id="PS50011">
    <property type="entry name" value="PROTEIN_KINASE_DOM"/>
    <property type="match status" value="1"/>
</dbReference>
<dbReference type="InterPro" id="IPR000719">
    <property type="entry name" value="Prot_kinase_dom"/>
</dbReference>
<dbReference type="GO" id="GO:0004672">
    <property type="term" value="F:protein kinase activity"/>
    <property type="evidence" value="ECO:0007669"/>
    <property type="project" value="InterPro"/>
</dbReference>
<dbReference type="SUPFAM" id="SSF56112">
    <property type="entry name" value="Protein kinase-like (PK-like)"/>
    <property type="match status" value="1"/>
</dbReference>
<organism evidence="2">
    <name type="scientific">Craspedostauros australis</name>
    <dbReference type="NCBI Taxonomy" id="1486917"/>
    <lineage>
        <taxon>Eukaryota</taxon>
        <taxon>Sar</taxon>
        <taxon>Stramenopiles</taxon>
        <taxon>Ochrophyta</taxon>
        <taxon>Bacillariophyta</taxon>
        <taxon>Bacillariophyceae</taxon>
        <taxon>Bacillariophycidae</taxon>
        <taxon>Naviculales</taxon>
        <taxon>Naviculaceae</taxon>
        <taxon>Craspedostauros</taxon>
    </lineage>
</organism>
<name>A0A7R9WVM7_9STRA</name>
<dbReference type="EMBL" id="HBEF01011748">
    <property type="protein sequence ID" value="CAD8335293.1"/>
    <property type="molecule type" value="Transcribed_RNA"/>
</dbReference>
<gene>
    <name evidence="2" type="ORF">CAUS1442_LOCUS7398</name>
</gene>